<dbReference type="EMBL" id="JBEPLJ010000001">
    <property type="protein sequence ID" value="MET3584113.1"/>
    <property type="molecule type" value="Genomic_DNA"/>
</dbReference>
<protein>
    <recommendedName>
        <fullName evidence="2">DUF6644 domain-containing protein</fullName>
    </recommendedName>
</protein>
<dbReference type="Proteomes" id="UP001549031">
    <property type="component" value="Unassembled WGS sequence"/>
</dbReference>
<sequence length="156" mass="16453">MEWLEPLSQTMVARALTVSPTVYLLVNAAHIMAIGALFGAILSLDLRILGMFATVPLQSLALFLSRIAASGAVLAVLTGLCLFSVRPQEYAQNPAFLAKVSLVAFGVAHALAVHRTAGWRAILAGGTAPAPLRFSALLSSLIWISAIVAGRWIGFL</sequence>
<dbReference type="InterPro" id="IPR046586">
    <property type="entry name" value="DUF6644"/>
</dbReference>
<feature type="transmembrane region" description="Helical" evidence="1">
    <location>
        <begin position="95"/>
        <end position="114"/>
    </location>
</feature>
<reference evidence="3 4" key="1">
    <citation type="submission" date="2024-06" db="EMBL/GenBank/DDBJ databases">
        <title>Genomic Encyclopedia of Type Strains, Phase IV (KMG-IV): sequencing the most valuable type-strain genomes for metagenomic binning, comparative biology and taxonomic classification.</title>
        <authorList>
            <person name="Goeker M."/>
        </authorList>
    </citation>
    <scope>NUCLEOTIDE SEQUENCE [LARGE SCALE GENOMIC DNA]</scope>
    <source>
        <strain evidence="3 4">DSM 105042</strain>
    </source>
</reference>
<organism evidence="3 4">
    <name type="scientific">Pseudorhizobium tarimense</name>
    <dbReference type="NCBI Taxonomy" id="1079109"/>
    <lineage>
        <taxon>Bacteria</taxon>
        <taxon>Pseudomonadati</taxon>
        <taxon>Pseudomonadota</taxon>
        <taxon>Alphaproteobacteria</taxon>
        <taxon>Hyphomicrobiales</taxon>
        <taxon>Rhizobiaceae</taxon>
        <taxon>Rhizobium/Agrobacterium group</taxon>
        <taxon>Pseudorhizobium</taxon>
    </lineage>
</organism>
<name>A0ABV2H0Q3_9HYPH</name>
<evidence type="ECO:0000256" key="1">
    <source>
        <dbReference type="SAM" id="Phobius"/>
    </source>
</evidence>
<keyword evidence="1" id="KW-0812">Transmembrane</keyword>
<proteinExistence type="predicted"/>
<feature type="transmembrane region" description="Helical" evidence="1">
    <location>
        <begin position="134"/>
        <end position="154"/>
    </location>
</feature>
<evidence type="ECO:0000313" key="3">
    <source>
        <dbReference type="EMBL" id="MET3584113.1"/>
    </source>
</evidence>
<comment type="caution">
    <text evidence="3">The sequence shown here is derived from an EMBL/GenBank/DDBJ whole genome shotgun (WGS) entry which is preliminary data.</text>
</comment>
<accession>A0ABV2H0Q3</accession>
<feature type="domain" description="DUF6644" evidence="2">
    <location>
        <begin position="27"/>
        <end position="155"/>
    </location>
</feature>
<dbReference type="Pfam" id="PF20349">
    <property type="entry name" value="DUF6644"/>
    <property type="match status" value="1"/>
</dbReference>
<keyword evidence="1" id="KW-0472">Membrane</keyword>
<keyword evidence="1" id="KW-1133">Transmembrane helix</keyword>
<feature type="transmembrane region" description="Helical" evidence="1">
    <location>
        <begin position="21"/>
        <end position="43"/>
    </location>
</feature>
<evidence type="ECO:0000313" key="4">
    <source>
        <dbReference type="Proteomes" id="UP001549031"/>
    </source>
</evidence>
<evidence type="ECO:0000259" key="2">
    <source>
        <dbReference type="Pfam" id="PF20349"/>
    </source>
</evidence>
<feature type="transmembrane region" description="Helical" evidence="1">
    <location>
        <begin position="63"/>
        <end position="83"/>
    </location>
</feature>
<gene>
    <name evidence="3" type="ORF">ABID21_000205</name>
</gene>
<keyword evidence="4" id="KW-1185">Reference proteome</keyword>